<comment type="similarity">
    <text evidence="1">Belongs to the RutC family.</text>
</comment>
<dbReference type="InterPro" id="IPR035959">
    <property type="entry name" value="RutC-like_sf"/>
</dbReference>
<dbReference type="PROSITE" id="PS50003">
    <property type="entry name" value="PH_DOMAIN"/>
    <property type="match status" value="2"/>
</dbReference>
<dbReference type="Gene3D" id="3.10.20.90">
    <property type="entry name" value="Phosphatidylinositol 3-kinase Catalytic Subunit, Chain A, domain 1"/>
    <property type="match status" value="1"/>
</dbReference>
<evidence type="ECO:0000259" key="11">
    <source>
        <dbReference type="PROSITE" id="PS50057"/>
    </source>
</evidence>
<keyword evidence="15" id="KW-1185">Reference proteome</keyword>
<keyword evidence="6 7" id="KW-0009">Actin-binding</keyword>
<dbReference type="PROSITE" id="PS50200">
    <property type="entry name" value="RA"/>
    <property type="match status" value="1"/>
</dbReference>
<dbReference type="eggNOG" id="KOG0160">
    <property type="taxonomic scope" value="Eukaryota"/>
</dbReference>
<feature type="signal peptide" evidence="9">
    <location>
        <begin position="1"/>
        <end position="24"/>
    </location>
</feature>
<dbReference type="SMART" id="SM00242">
    <property type="entry name" value="MYSc"/>
    <property type="match status" value="1"/>
</dbReference>
<dbReference type="CDD" id="cd00124">
    <property type="entry name" value="MYSc"/>
    <property type="match status" value="1"/>
</dbReference>
<dbReference type="PANTHER" id="PTHR13140">
    <property type="entry name" value="MYOSIN"/>
    <property type="match status" value="1"/>
</dbReference>
<dbReference type="GO" id="GO:0007165">
    <property type="term" value="P:signal transduction"/>
    <property type="evidence" value="ECO:0007669"/>
    <property type="project" value="InterPro"/>
</dbReference>
<evidence type="ECO:0000256" key="7">
    <source>
        <dbReference type="PROSITE-ProRule" id="PRU00782"/>
    </source>
</evidence>
<dbReference type="SUPFAM" id="SSF55298">
    <property type="entry name" value="YjgF-like"/>
    <property type="match status" value="1"/>
</dbReference>
<feature type="domain" description="Ras-associating" evidence="12">
    <location>
        <begin position="1211"/>
        <end position="1316"/>
    </location>
</feature>
<sequence>MWQNALATAGWVLAALLLARLKRSQPLTRIGVSAKLPFAHAVVAGDVVYLSGVTAQADGDPIRESDSVEQQTRRVLRVIDERLSRAGTDNSRVVQAQVWLKDIGRDFAGMNAAWNEWVGDDDKPTRATVEAALAKPAMLVEIQALSMSAPPDWEPCSLGRNGEGNADTFLKRNHGYGYNDMIALPTLTKDSLLENLARRYKYEVVYTYVGDIVVSVNPFKNALVDHAYNEMVRNEKSQSILISGESGAGKTEAMKIALSYIGEVSAKKGQRVSDEVASRLMQTNPIMEALGNAKTVRNNNSSRFGKHFDVQFSANGVIIGAFTSAYLLEKPRITVHLEGERNYHVFYMLAKAPAAVRESLGLTKWQDYKICNQKGTVAEVTTWNDAAEFEDMHEALLKVGFTEEARLELYKMLVFVLQLGNLDFKPGKEGSEAKDPKQVTPQQLMDAISYRTMGGGKLSTYKVPLEPRAATAARNSLCAHIYCLVFDCVVSVINDYISVYNAAHCVGLLDIFGFENFKTNSFPQLCINFTNESLHNLFIEHVFKLEQEVYVKEEVEWNFVSYEDNQHIIDLIAKRPICVLGLLDEGCATGSGKDSTDRTFVLSHYAGEVVYTIEGWVEKNKDELSPDVLMLLEVHSQFERLSELARADTQKKLEAAESKAKPGKRGGGGMKKKTVAKTFSEQLATLMEKLRATEHHYIRCLKPNQTLQAGDWDNDFMFKQLAYSGTLEVTQIRKAGLNVRRPLKHFYQYYKICADDPSALRAGTVTKRTELLLKQLGVDENKYRVGKTLLFLLNFEIMEQLDAIRTERVAEYVIILQSYMRMLKPLLHYKRAKRCILRLQGFCKSWEIRRAYCEVRAAAKLLERWTRTYLAHQKLLDMRESDDPALTPDKKREALLKILYPAKHGRGRIGLSGKRRPLRIQPTRTVGDDADEDEFVEMPRFEVAYEGWLVCKVGQMGKYEKRYVSLKQGTLSLYVDHEALQVVHSLNMASCAVSLKSAAIEVRRADGAGLFLQKRRRFKASRWGGGDVVVFQRDSLAPEASEAWAEKLQASAGEARAVDGYKMQVSLDGDQDEKPVDQKVAAVIKEGYLRKKKEGTFGKWERRFFVLYNDGKLRYYESKAKAEEKGAVDLRWFALKEVEEEMEVAEDDTGESAGLRVQGQLFKVVKGKQFSLISGKHALYMASPERELCDEWIATLQQTLALLYQKSPFFNPEVLRVYMMDGSFTSIPLTENTHGRDVARFMCKKHGLNNETEWGLLELWDHPGIAGNMTERKLPGDELLLDQTLVNWERAARIRFGIISQVPASSFRLVMRKVTSLLPQARTKKEQQLEFCQAMSDLREGRFTSPDNSEIFDLAALAIFKDLKEGMTEEEQDDDLEGQLTDQLHNYLPSHMFRALANKRRGLQDSMVEEWDRKVVRAFNELTRAELIETESMSEVRRIVQSFRMETELNAVAATRMCIERVRLAPLCFSAQYIAEMWSVDKILKVLVVINAGGLHVYRLGPSPVLISTFNFDTLVSWQSMNDMLIINIIYATKHDHNKRRASAPLQREKLRFLTREAIHMRNILTKYAEVVLANLVKRMRERDAMQREDDN</sequence>
<dbReference type="RefSeq" id="XP_005775566.1">
    <property type="nucleotide sequence ID" value="XM_005775509.1"/>
</dbReference>
<dbReference type="InterPro" id="IPR000159">
    <property type="entry name" value="RA_dom"/>
</dbReference>
<dbReference type="InterPro" id="IPR035709">
    <property type="entry name" value="YoaB-like"/>
</dbReference>
<dbReference type="Proteomes" id="UP000013827">
    <property type="component" value="Unassembled WGS sequence"/>
</dbReference>
<feature type="domain" description="PH" evidence="10">
    <location>
        <begin position="942"/>
        <end position="1053"/>
    </location>
</feature>
<dbReference type="Pfam" id="PF00169">
    <property type="entry name" value="PH"/>
    <property type="match status" value="1"/>
</dbReference>
<dbReference type="GO" id="GO:0005737">
    <property type="term" value="C:cytoplasm"/>
    <property type="evidence" value="ECO:0007669"/>
    <property type="project" value="TreeGrafter"/>
</dbReference>
<evidence type="ECO:0008006" key="16">
    <source>
        <dbReference type="Google" id="ProtNLM"/>
    </source>
</evidence>
<evidence type="ECO:0000259" key="13">
    <source>
        <dbReference type="PROSITE" id="PS51456"/>
    </source>
</evidence>
<dbReference type="InterPro" id="IPR019897">
    <property type="entry name" value="RidA_CS"/>
</dbReference>
<dbReference type="Gene3D" id="3.40.850.10">
    <property type="entry name" value="Kinesin motor domain"/>
    <property type="match status" value="2"/>
</dbReference>
<proteinExistence type="inferred from homology"/>
<dbReference type="STRING" id="2903.R1CKM4"/>
<dbReference type="GO" id="GO:0007015">
    <property type="term" value="P:actin filament organization"/>
    <property type="evidence" value="ECO:0007669"/>
    <property type="project" value="TreeGrafter"/>
</dbReference>
<feature type="domain" description="Myosin motor" evidence="13">
    <location>
        <begin position="176"/>
        <end position="806"/>
    </location>
</feature>
<dbReference type="SUPFAM" id="SSF50729">
    <property type="entry name" value="PH domain-like"/>
    <property type="match status" value="2"/>
</dbReference>
<dbReference type="Pfam" id="PF00063">
    <property type="entry name" value="Myosin_head"/>
    <property type="match status" value="2"/>
</dbReference>
<dbReference type="InterPro" id="IPR029071">
    <property type="entry name" value="Ubiquitin-like_domsf"/>
</dbReference>
<dbReference type="PROSITE" id="PS51456">
    <property type="entry name" value="MYOSIN_MOTOR"/>
    <property type="match status" value="1"/>
</dbReference>
<dbReference type="Gene3D" id="2.30.29.30">
    <property type="entry name" value="Pleckstrin-homology domain (PH domain)/Phosphotyrosine-binding domain (PTB)"/>
    <property type="match status" value="2"/>
</dbReference>
<feature type="domain" description="FERM" evidence="11">
    <location>
        <begin position="1213"/>
        <end position="1576"/>
    </location>
</feature>
<feature type="chain" id="PRO_5044264974" description="Myosin" evidence="9">
    <location>
        <begin position="25"/>
        <end position="1592"/>
    </location>
</feature>
<reference evidence="15" key="1">
    <citation type="journal article" date="2013" name="Nature">
        <title>Pan genome of the phytoplankton Emiliania underpins its global distribution.</title>
        <authorList>
            <person name="Read B.A."/>
            <person name="Kegel J."/>
            <person name="Klute M.J."/>
            <person name="Kuo A."/>
            <person name="Lefebvre S.C."/>
            <person name="Maumus F."/>
            <person name="Mayer C."/>
            <person name="Miller J."/>
            <person name="Monier A."/>
            <person name="Salamov A."/>
            <person name="Young J."/>
            <person name="Aguilar M."/>
            <person name="Claverie J.M."/>
            <person name="Frickenhaus S."/>
            <person name="Gonzalez K."/>
            <person name="Herman E.K."/>
            <person name="Lin Y.C."/>
            <person name="Napier J."/>
            <person name="Ogata H."/>
            <person name="Sarno A.F."/>
            <person name="Shmutz J."/>
            <person name="Schroeder D."/>
            <person name="de Vargas C."/>
            <person name="Verret F."/>
            <person name="von Dassow P."/>
            <person name="Valentin K."/>
            <person name="Van de Peer Y."/>
            <person name="Wheeler G."/>
            <person name="Dacks J.B."/>
            <person name="Delwiche C.F."/>
            <person name="Dyhrman S.T."/>
            <person name="Glockner G."/>
            <person name="John U."/>
            <person name="Richards T."/>
            <person name="Worden A.Z."/>
            <person name="Zhang X."/>
            <person name="Grigoriev I.V."/>
            <person name="Allen A.E."/>
            <person name="Bidle K."/>
            <person name="Borodovsky M."/>
            <person name="Bowler C."/>
            <person name="Brownlee C."/>
            <person name="Cock J.M."/>
            <person name="Elias M."/>
            <person name="Gladyshev V.N."/>
            <person name="Groth M."/>
            <person name="Guda C."/>
            <person name="Hadaegh A."/>
            <person name="Iglesias-Rodriguez M.D."/>
            <person name="Jenkins J."/>
            <person name="Jones B.M."/>
            <person name="Lawson T."/>
            <person name="Leese F."/>
            <person name="Lindquist E."/>
            <person name="Lobanov A."/>
            <person name="Lomsadze A."/>
            <person name="Malik S.B."/>
            <person name="Marsh M.E."/>
            <person name="Mackinder L."/>
            <person name="Mock T."/>
            <person name="Mueller-Roeber B."/>
            <person name="Pagarete A."/>
            <person name="Parker M."/>
            <person name="Probert I."/>
            <person name="Quesneville H."/>
            <person name="Raines C."/>
            <person name="Rensing S.A."/>
            <person name="Riano-Pachon D.M."/>
            <person name="Richier S."/>
            <person name="Rokitta S."/>
            <person name="Shiraiwa Y."/>
            <person name="Soanes D.M."/>
            <person name="van der Giezen M."/>
            <person name="Wahlund T.M."/>
            <person name="Williams B."/>
            <person name="Wilson W."/>
            <person name="Wolfe G."/>
            <person name="Wurch L.L."/>
        </authorList>
    </citation>
    <scope>NUCLEOTIDE SEQUENCE</scope>
</reference>
<dbReference type="CDD" id="cd06150">
    <property type="entry name" value="YjgF_YER057c_UK114_like_2"/>
    <property type="match status" value="1"/>
</dbReference>
<dbReference type="SMART" id="SM00233">
    <property type="entry name" value="PH"/>
    <property type="match status" value="2"/>
</dbReference>
<dbReference type="SUPFAM" id="SSF52540">
    <property type="entry name" value="P-loop containing nucleoside triphosphate hydrolases"/>
    <property type="match status" value="1"/>
</dbReference>
<dbReference type="PROSITE" id="PS50057">
    <property type="entry name" value="FERM_3"/>
    <property type="match status" value="1"/>
</dbReference>
<evidence type="ECO:0000256" key="4">
    <source>
        <dbReference type="ARBA" id="ARBA00023123"/>
    </source>
</evidence>
<dbReference type="GO" id="GO:0016020">
    <property type="term" value="C:membrane"/>
    <property type="evidence" value="ECO:0007669"/>
    <property type="project" value="TreeGrafter"/>
</dbReference>
<keyword evidence="5 7" id="KW-0505">Motor protein</keyword>
<evidence type="ECO:0000256" key="2">
    <source>
        <dbReference type="ARBA" id="ARBA00022741"/>
    </source>
</evidence>
<feature type="domain" description="PH" evidence="10">
    <location>
        <begin position="1082"/>
        <end position="1201"/>
    </location>
</feature>
<dbReference type="PROSITE" id="PS01094">
    <property type="entry name" value="UPF0076"/>
    <property type="match status" value="1"/>
</dbReference>
<dbReference type="GO" id="GO:0000146">
    <property type="term" value="F:microfilament motor activity"/>
    <property type="evidence" value="ECO:0007669"/>
    <property type="project" value="TreeGrafter"/>
</dbReference>
<dbReference type="Gene3D" id="1.20.5.4820">
    <property type="match status" value="1"/>
</dbReference>
<dbReference type="InterPro" id="IPR001849">
    <property type="entry name" value="PH_domain"/>
</dbReference>
<dbReference type="PANTHER" id="PTHR13140:SF706">
    <property type="entry name" value="DILUTE CLASS UNCONVENTIONAL MYOSIN, ISOFORM C"/>
    <property type="match status" value="1"/>
</dbReference>
<dbReference type="InterPro" id="IPR036961">
    <property type="entry name" value="Kinesin_motor_dom_sf"/>
</dbReference>
<evidence type="ECO:0000256" key="9">
    <source>
        <dbReference type="SAM" id="SignalP"/>
    </source>
</evidence>
<dbReference type="HOGENOM" id="CLU_244667_0_0_1"/>
<dbReference type="KEGG" id="ehx:EMIHUDRAFT_461238"/>
<evidence type="ECO:0000259" key="10">
    <source>
        <dbReference type="PROSITE" id="PS50003"/>
    </source>
</evidence>
<dbReference type="GeneID" id="17268684"/>
<protein>
    <recommendedName>
        <fullName evidence="16">Myosin</fullName>
    </recommendedName>
</protein>
<name>A0A0D3JI02_EMIH1</name>
<evidence type="ECO:0000313" key="14">
    <source>
        <dbReference type="EnsemblProtists" id="EOD23137"/>
    </source>
</evidence>
<evidence type="ECO:0000256" key="1">
    <source>
        <dbReference type="ARBA" id="ARBA00010552"/>
    </source>
</evidence>
<evidence type="ECO:0000256" key="6">
    <source>
        <dbReference type="ARBA" id="ARBA00023203"/>
    </source>
</evidence>
<comment type="similarity">
    <text evidence="7">Belongs to the TRAFAC class myosin-kinesin ATPase superfamily. Myosin family.</text>
</comment>
<keyword evidence="9" id="KW-0732">Signal</keyword>
<dbReference type="InterPro" id="IPR006175">
    <property type="entry name" value="YjgF/YER057c/UK114"/>
</dbReference>
<dbReference type="Pfam" id="PF01042">
    <property type="entry name" value="Ribonuc_L-PSP"/>
    <property type="match status" value="1"/>
</dbReference>
<dbReference type="Gene3D" id="1.20.58.530">
    <property type="match status" value="1"/>
</dbReference>
<dbReference type="InterPro" id="IPR011993">
    <property type="entry name" value="PH-like_dom_sf"/>
</dbReference>
<accession>A0A0D3JI02</accession>
<dbReference type="Pfam" id="PF21989">
    <property type="entry name" value="RA_2"/>
    <property type="match status" value="1"/>
</dbReference>
<evidence type="ECO:0000256" key="5">
    <source>
        <dbReference type="ARBA" id="ARBA00023175"/>
    </source>
</evidence>
<dbReference type="InterPro" id="IPR001609">
    <property type="entry name" value="Myosin_head_motor_dom-like"/>
</dbReference>
<evidence type="ECO:0000256" key="8">
    <source>
        <dbReference type="SAM" id="MobiDB-lite"/>
    </source>
</evidence>
<dbReference type="InterPro" id="IPR027417">
    <property type="entry name" value="P-loop_NTPase"/>
</dbReference>
<feature type="region of interest" description="Disordered" evidence="8">
    <location>
        <begin position="652"/>
        <end position="672"/>
    </location>
</feature>
<dbReference type="Gene3D" id="1.20.120.720">
    <property type="entry name" value="Myosin VI head, motor domain, U50 subdomain"/>
    <property type="match status" value="1"/>
</dbReference>
<dbReference type="InterPro" id="IPR000299">
    <property type="entry name" value="FERM_domain"/>
</dbReference>
<dbReference type="SUPFAM" id="SSF54236">
    <property type="entry name" value="Ubiquitin-like"/>
    <property type="match status" value="1"/>
</dbReference>
<dbReference type="PRINTS" id="PR00193">
    <property type="entry name" value="MYOSINHEAVY"/>
</dbReference>
<reference evidence="14" key="2">
    <citation type="submission" date="2024-10" db="UniProtKB">
        <authorList>
            <consortium name="EnsemblProtists"/>
        </authorList>
    </citation>
    <scope>IDENTIFICATION</scope>
</reference>
<feature type="region of interest" description="Actin-binding" evidence="7">
    <location>
        <begin position="683"/>
        <end position="705"/>
    </location>
</feature>
<dbReference type="Gene3D" id="3.30.1330.40">
    <property type="entry name" value="RutC-like"/>
    <property type="match status" value="1"/>
</dbReference>
<keyword evidence="2 7" id="KW-0547">Nucleotide-binding</keyword>
<organism evidence="14 15">
    <name type="scientific">Emiliania huxleyi (strain CCMP1516)</name>
    <dbReference type="NCBI Taxonomy" id="280463"/>
    <lineage>
        <taxon>Eukaryota</taxon>
        <taxon>Haptista</taxon>
        <taxon>Haptophyta</taxon>
        <taxon>Prymnesiophyceae</taxon>
        <taxon>Isochrysidales</taxon>
        <taxon>Noelaerhabdaceae</taxon>
        <taxon>Emiliania</taxon>
    </lineage>
</organism>
<keyword evidence="3 7" id="KW-0067">ATP-binding</keyword>
<evidence type="ECO:0000259" key="12">
    <source>
        <dbReference type="PROSITE" id="PS50200"/>
    </source>
</evidence>
<dbReference type="PaxDb" id="2903-EOD23137"/>
<feature type="binding site" evidence="7">
    <location>
        <begin position="244"/>
        <end position="251"/>
    </location>
    <ligand>
        <name>ATP</name>
        <dbReference type="ChEBI" id="CHEBI:30616"/>
    </ligand>
</feature>
<dbReference type="GO" id="GO:0016459">
    <property type="term" value="C:myosin complex"/>
    <property type="evidence" value="ECO:0007669"/>
    <property type="project" value="UniProtKB-KW"/>
</dbReference>
<evidence type="ECO:0000256" key="3">
    <source>
        <dbReference type="ARBA" id="ARBA00022840"/>
    </source>
</evidence>
<dbReference type="GO" id="GO:0051015">
    <property type="term" value="F:actin filament binding"/>
    <property type="evidence" value="ECO:0007669"/>
    <property type="project" value="TreeGrafter"/>
</dbReference>
<dbReference type="Gene3D" id="1.10.10.820">
    <property type="match status" value="1"/>
</dbReference>
<dbReference type="GO" id="GO:0005524">
    <property type="term" value="F:ATP binding"/>
    <property type="evidence" value="ECO:0007669"/>
    <property type="project" value="UniProtKB-UniRule"/>
</dbReference>
<keyword evidence="4 7" id="KW-0518">Myosin</keyword>
<dbReference type="EnsemblProtists" id="EOD23137">
    <property type="protein sequence ID" value="EOD23137"/>
    <property type="gene ID" value="EMIHUDRAFT_461238"/>
</dbReference>
<evidence type="ECO:0000313" key="15">
    <source>
        <dbReference type="Proteomes" id="UP000013827"/>
    </source>
</evidence>